<evidence type="ECO:0000259" key="1">
    <source>
        <dbReference type="Pfam" id="PF12680"/>
    </source>
</evidence>
<proteinExistence type="predicted"/>
<dbReference type="Pfam" id="PF12680">
    <property type="entry name" value="SnoaL_2"/>
    <property type="match status" value="1"/>
</dbReference>
<reference evidence="2 3" key="1">
    <citation type="submission" date="2019-03" db="EMBL/GenBank/DDBJ databases">
        <title>Genomic Encyclopedia of Archaeal and Bacterial Type Strains, Phase II (KMG-II): from individual species to whole genera.</title>
        <authorList>
            <person name="Goeker M."/>
        </authorList>
    </citation>
    <scope>NUCLEOTIDE SEQUENCE [LARGE SCALE GENOMIC DNA]</scope>
    <source>
        <strain evidence="2 3">DSM 28323</strain>
    </source>
</reference>
<organism evidence="2 3">
    <name type="scientific">Sediminibacterium goheungense</name>
    <dbReference type="NCBI Taxonomy" id="1086393"/>
    <lineage>
        <taxon>Bacteria</taxon>
        <taxon>Pseudomonadati</taxon>
        <taxon>Bacteroidota</taxon>
        <taxon>Chitinophagia</taxon>
        <taxon>Chitinophagales</taxon>
        <taxon>Chitinophagaceae</taxon>
        <taxon>Sediminibacterium</taxon>
    </lineage>
</organism>
<dbReference type="EMBL" id="SNWP01000010">
    <property type="protein sequence ID" value="TDO29435.1"/>
    <property type="molecule type" value="Genomic_DNA"/>
</dbReference>
<feature type="domain" description="SnoaL-like" evidence="1">
    <location>
        <begin position="23"/>
        <end position="124"/>
    </location>
</feature>
<sequence length="169" mass="19760">MIRYALLSIIKLLGVNTNEATIHKFYTAFQQLDYATMQSCYHPEAVFSDPVFGLLDVHEVKAMWEMLCTRAKNFSLTYGNIQLLDDEYTTTDWKAIYIFSQTGRKVENQIKAHMRFKDGLIIEHSDAFSIYRWSKQAFGLTGWMLGWSGYFNKKLQLKARIGLQKFMEQ</sequence>
<dbReference type="Proteomes" id="UP000295741">
    <property type="component" value="Unassembled WGS sequence"/>
</dbReference>
<keyword evidence="3" id="KW-1185">Reference proteome</keyword>
<comment type="caution">
    <text evidence="2">The sequence shown here is derived from an EMBL/GenBank/DDBJ whole genome shotgun (WGS) entry which is preliminary data.</text>
</comment>
<dbReference type="SUPFAM" id="SSF54427">
    <property type="entry name" value="NTF2-like"/>
    <property type="match status" value="1"/>
</dbReference>
<gene>
    <name evidence="2" type="ORF">BC659_1524</name>
</gene>
<dbReference type="AlphaFoldDB" id="A0A4R6J5D3"/>
<evidence type="ECO:0000313" key="2">
    <source>
        <dbReference type="EMBL" id="TDO29435.1"/>
    </source>
</evidence>
<name>A0A4R6J5D3_9BACT</name>
<dbReference type="InterPro" id="IPR037401">
    <property type="entry name" value="SnoaL-like"/>
</dbReference>
<dbReference type="InterPro" id="IPR032710">
    <property type="entry name" value="NTF2-like_dom_sf"/>
</dbReference>
<evidence type="ECO:0000313" key="3">
    <source>
        <dbReference type="Proteomes" id="UP000295741"/>
    </source>
</evidence>
<protein>
    <submittedName>
        <fullName evidence="2">SnoaL-like protein</fullName>
    </submittedName>
</protein>
<accession>A0A4R6J5D3</accession>
<dbReference type="Gene3D" id="3.10.450.50">
    <property type="match status" value="1"/>
</dbReference>